<dbReference type="EMBL" id="CACRXK020001263">
    <property type="protein sequence ID" value="CAB3988003.1"/>
    <property type="molecule type" value="Genomic_DNA"/>
</dbReference>
<evidence type="ECO:0000313" key="1">
    <source>
        <dbReference type="EMBL" id="CAB3988003.1"/>
    </source>
</evidence>
<dbReference type="Proteomes" id="UP001152795">
    <property type="component" value="Unassembled WGS sequence"/>
</dbReference>
<gene>
    <name evidence="1" type="ORF">PACLA_8A080555</name>
</gene>
<proteinExistence type="predicted"/>
<protein>
    <submittedName>
        <fullName evidence="1">Uncharacterized protein</fullName>
    </submittedName>
</protein>
<name>A0A6S7GAK4_PARCT</name>
<reference evidence="1" key="1">
    <citation type="submission" date="2020-04" db="EMBL/GenBank/DDBJ databases">
        <authorList>
            <person name="Alioto T."/>
            <person name="Alioto T."/>
            <person name="Gomez Garrido J."/>
        </authorList>
    </citation>
    <scope>NUCLEOTIDE SEQUENCE</scope>
    <source>
        <strain evidence="1">A484AB</strain>
    </source>
</reference>
<comment type="caution">
    <text evidence="1">The sequence shown here is derived from an EMBL/GenBank/DDBJ whole genome shotgun (WGS) entry which is preliminary data.</text>
</comment>
<accession>A0A6S7GAK4</accession>
<feature type="non-terminal residue" evidence="1">
    <location>
        <position position="919"/>
    </location>
</feature>
<organism evidence="1 2">
    <name type="scientific">Paramuricea clavata</name>
    <name type="common">Red gorgonian</name>
    <name type="synonym">Violescent sea-whip</name>
    <dbReference type="NCBI Taxonomy" id="317549"/>
    <lineage>
        <taxon>Eukaryota</taxon>
        <taxon>Metazoa</taxon>
        <taxon>Cnidaria</taxon>
        <taxon>Anthozoa</taxon>
        <taxon>Octocorallia</taxon>
        <taxon>Malacalcyonacea</taxon>
        <taxon>Plexauridae</taxon>
        <taxon>Paramuricea</taxon>
    </lineage>
</organism>
<sequence>EKGWIVLRIFFRKTTIFQENERSCRNTSLERDAESLVYGEWIFYQDLETLSKNWTLSIIDFFINFDLTYANGAKSSVPNFLFPSFLRRREINFINTSGNWENSKLCGNTTPEYNFSSIAQTSFPIKPCLMKIAQFSRKILASFISRDLHVHGANSSSFLANFIYWPIFRKIQNKYFHCQTHDSTCVVIFRLDKEGGQSIKWHASTKNVTLQLQGVDQSDLNYISSFSQFRDTCRVNKARKSQSPMLSKCFFIIFIQNFRRMGIDNIASMHESNIAFTVWTLFNVVNNAETTFVRRLEANAGNYTPREIYYLHILYVYRDLGACEDFHLLFRTYAVFFRSRQEKGTYSSIYWAKSCRIGIIQQNKRMTYSVVSTKMNDEWTLIARFSNDDSKYWTNDGSFWYDKVTSYGNENNPSSNKDMISAAFWEIKGHEIKITRSDDPTHTALLQTTSNCLQGGTFRSKITSYGNFRNGEVWASGQCLGSCPVTYGGQYKTTTGFEQHNCSSDIQTSSQIGFWCDSDQGDGDGAVMMIGRGGDGCNRADHGIGITGQNNAKFGASETILLLAIALPRRVSDGQATRGFTSFACGRSDWGNPEEEILNIIKWRCGGVKSRENNYGKMFSQQPWELSSEIRRSAREAYNPIARFNFLEADVARTRIWKSVDIYHLTLCLGSVKIVPSANTCNSCSDVVPSMNRQTFRFLYYITTRTHSVVSTEANDEWTLIARFSNDDSKYWTDNGSFWYDKLTPYGDENNPSSNKDMISAAFWETKGHEIKITRSDDPSHTALLQTTSNCLQRGTFRSKMTSYGNFRNGVICASDKCLGSCPVTYNGQYKTTTGFEQHSCSSDIQNNSHIGFWCDWLHGDGAVMMIGGGGNDCKRADHGIGITGQNEAKFGGVANYFDFGKNAVATPQKTYSLNLWVR</sequence>
<keyword evidence="2" id="KW-1185">Reference proteome</keyword>
<evidence type="ECO:0000313" key="2">
    <source>
        <dbReference type="Proteomes" id="UP001152795"/>
    </source>
</evidence>
<dbReference type="AlphaFoldDB" id="A0A6S7GAK4"/>
<dbReference type="OrthoDB" id="10010359at2759"/>